<feature type="region of interest" description="Disordered" evidence="1">
    <location>
        <begin position="239"/>
        <end position="258"/>
    </location>
</feature>
<dbReference type="PANTHER" id="PTHR20875:SF2">
    <property type="entry name" value="EF-HAND CALCIUM-BINDING DOMAIN-CONTAINING PROTEIN 6"/>
    <property type="match status" value="1"/>
</dbReference>
<protein>
    <recommendedName>
        <fullName evidence="2">EF-hand domain-containing protein</fullName>
    </recommendedName>
</protein>
<dbReference type="SMART" id="SM00054">
    <property type="entry name" value="EFh"/>
    <property type="match status" value="3"/>
</dbReference>
<comment type="caution">
    <text evidence="3">The sequence shown here is derived from an EMBL/GenBank/DDBJ whole genome shotgun (WGS) entry which is preliminary data.</text>
</comment>
<dbReference type="InterPro" id="IPR011992">
    <property type="entry name" value="EF-hand-dom_pair"/>
</dbReference>
<name>A0A813LVG5_POLGL</name>
<dbReference type="PANTHER" id="PTHR20875">
    <property type="entry name" value="EF-HAND CALCIUM-BINDING DOMAIN-CONTAINING PROTEIN 6-RELATED"/>
    <property type="match status" value="1"/>
</dbReference>
<proteinExistence type="predicted"/>
<dbReference type="Gene3D" id="1.10.238.10">
    <property type="entry name" value="EF-hand"/>
    <property type="match status" value="1"/>
</dbReference>
<feature type="compositionally biased region" description="Basic and acidic residues" evidence="1">
    <location>
        <begin position="244"/>
        <end position="258"/>
    </location>
</feature>
<dbReference type="GO" id="GO:0005509">
    <property type="term" value="F:calcium ion binding"/>
    <property type="evidence" value="ECO:0007669"/>
    <property type="project" value="InterPro"/>
</dbReference>
<evidence type="ECO:0000313" key="4">
    <source>
        <dbReference type="Proteomes" id="UP000626109"/>
    </source>
</evidence>
<feature type="domain" description="EF-hand" evidence="2">
    <location>
        <begin position="168"/>
        <end position="203"/>
    </location>
</feature>
<evidence type="ECO:0000259" key="2">
    <source>
        <dbReference type="PROSITE" id="PS50222"/>
    </source>
</evidence>
<dbReference type="EMBL" id="CAJNNW010037037">
    <property type="protein sequence ID" value="CAE8738964.1"/>
    <property type="molecule type" value="Genomic_DNA"/>
</dbReference>
<organism evidence="3 4">
    <name type="scientific">Polarella glacialis</name>
    <name type="common">Dinoflagellate</name>
    <dbReference type="NCBI Taxonomy" id="89957"/>
    <lineage>
        <taxon>Eukaryota</taxon>
        <taxon>Sar</taxon>
        <taxon>Alveolata</taxon>
        <taxon>Dinophyceae</taxon>
        <taxon>Suessiales</taxon>
        <taxon>Suessiaceae</taxon>
        <taxon>Polarella</taxon>
    </lineage>
</organism>
<dbReference type="CDD" id="cd00051">
    <property type="entry name" value="EFh"/>
    <property type="match status" value="1"/>
</dbReference>
<dbReference type="SUPFAM" id="SSF47473">
    <property type="entry name" value="EF-hand"/>
    <property type="match status" value="1"/>
</dbReference>
<feature type="region of interest" description="Disordered" evidence="1">
    <location>
        <begin position="107"/>
        <end position="142"/>
    </location>
</feature>
<feature type="compositionally biased region" description="Basic and acidic residues" evidence="1">
    <location>
        <begin position="383"/>
        <end position="392"/>
    </location>
</feature>
<feature type="region of interest" description="Disordered" evidence="1">
    <location>
        <begin position="440"/>
        <end position="462"/>
    </location>
</feature>
<feature type="region of interest" description="Disordered" evidence="1">
    <location>
        <begin position="383"/>
        <end position="413"/>
    </location>
</feature>
<sequence length="532" mass="56705">MGAGASTAGPDEKLRADISVKLHAAKRTRRENRGNRVILQETLAAVGPDSSGTVSFKQFKQGAERLAIRVPDKQLKAAFAPFEVLAGAGRLSVGEFVEFVCGSEVPLARGRSSPSSSSTSPAPARSAPAPKGGRPSSSAAPRREIELNDSSEAGVRQAAARIADALFDKEIDLRKAFKQWDKDGSGGLDQKEFGAALESLGFGAAPEAVEAVFKAFDLKGDGRISSWELMRGLNSLQSAAEATADEKDRRDRRGRKLDSALRKQDEALTVVGAGLGGGRLPEAVSWALAKGDVDALRTAVRAAEKAGLSPEDLKDARTKLRDLEEKAAARDELEDSVSSRPWDADRIRAAVTDAEAAGLDEQSLEAAQKALAHEEWREAVRQRLEDAVESRDPSALQEAIADGEGASLPEEELRPARKVLAEEERKARARAALHAAVAAKDPSQLRSALGEGTTAGLSDEELAPGRRLLSELDRVANAEQLLEDSVAARSPQLLRAAIDEGEAVALPQEALQKARNALAKEELKADARKRLQ</sequence>
<dbReference type="PROSITE" id="PS50222">
    <property type="entry name" value="EF_HAND_2"/>
    <property type="match status" value="2"/>
</dbReference>
<dbReference type="AlphaFoldDB" id="A0A813LVG5"/>
<reference evidence="3" key="1">
    <citation type="submission" date="2021-02" db="EMBL/GenBank/DDBJ databases">
        <authorList>
            <person name="Dougan E. K."/>
            <person name="Rhodes N."/>
            <person name="Thang M."/>
            <person name="Chan C."/>
        </authorList>
    </citation>
    <scope>NUCLEOTIDE SEQUENCE</scope>
</reference>
<accession>A0A813LVG5</accession>
<evidence type="ECO:0000256" key="1">
    <source>
        <dbReference type="SAM" id="MobiDB-lite"/>
    </source>
</evidence>
<evidence type="ECO:0000313" key="3">
    <source>
        <dbReference type="EMBL" id="CAE8738964.1"/>
    </source>
</evidence>
<gene>
    <name evidence="3" type="ORF">PGLA2088_LOCUS49414</name>
</gene>
<feature type="compositionally biased region" description="Low complexity" evidence="1">
    <location>
        <begin position="108"/>
        <end position="135"/>
    </location>
</feature>
<dbReference type="Proteomes" id="UP000626109">
    <property type="component" value="Unassembled WGS sequence"/>
</dbReference>
<dbReference type="Pfam" id="PF13499">
    <property type="entry name" value="EF-hand_7"/>
    <property type="match status" value="1"/>
</dbReference>
<feature type="domain" description="EF-hand" evidence="2">
    <location>
        <begin position="204"/>
        <end position="239"/>
    </location>
</feature>
<dbReference type="GO" id="GO:0005654">
    <property type="term" value="C:nucleoplasm"/>
    <property type="evidence" value="ECO:0007669"/>
    <property type="project" value="TreeGrafter"/>
</dbReference>
<dbReference type="InterPro" id="IPR002048">
    <property type="entry name" value="EF_hand_dom"/>
</dbReference>
<dbReference type="InterPro" id="IPR052603">
    <property type="entry name" value="EFCB6"/>
</dbReference>
<feature type="non-terminal residue" evidence="3">
    <location>
        <position position="532"/>
    </location>
</feature>